<accession>A0A9D4GDK7</accession>
<dbReference type="EMBL" id="JAIWYP010000006">
    <property type="protein sequence ID" value="KAH3815170.1"/>
    <property type="molecule type" value="Genomic_DNA"/>
</dbReference>
<organism evidence="1 2">
    <name type="scientific">Dreissena polymorpha</name>
    <name type="common">Zebra mussel</name>
    <name type="synonym">Mytilus polymorpha</name>
    <dbReference type="NCBI Taxonomy" id="45954"/>
    <lineage>
        <taxon>Eukaryota</taxon>
        <taxon>Metazoa</taxon>
        <taxon>Spiralia</taxon>
        <taxon>Lophotrochozoa</taxon>
        <taxon>Mollusca</taxon>
        <taxon>Bivalvia</taxon>
        <taxon>Autobranchia</taxon>
        <taxon>Heteroconchia</taxon>
        <taxon>Euheterodonta</taxon>
        <taxon>Imparidentia</taxon>
        <taxon>Neoheterodontei</taxon>
        <taxon>Myida</taxon>
        <taxon>Dreissenoidea</taxon>
        <taxon>Dreissenidae</taxon>
        <taxon>Dreissena</taxon>
    </lineage>
</organism>
<dbReference type="Proteomes" id="UP000828390">
    <property type="component" value="Unassembled WGS sequence"/>
</dbReference>
<evidence type="ECO:0000313" key="2">
    <source>
        <dbReference type="Proteomes" id="UP000828390"/>
    </source>
</evidence>
<keyword evidence="2" id="KW-1185">Reference proteome</keyword>
<reference evidence="1" key="1">
    <citation type="journal article" date="2019" name="bioRxiv">
        <title>The Genome of the Zebra Mussel, Dreissena polymorpha: A Resource for Invasive Species Research.</title>
        <authorList>
            <person name="McCartney M.A."/>
            <person name="Auch B."/>
            <person name="Kono T."/>
            <person name="Mallez S."/>
            <person name="Zhang Y."/>
            <person name="Obille A."/>
            <person name="Becker A."/>
            <person name="Abrahante J.E."/>
            <person name="Garbe J."/>
            <person name="Badalamenti J.P."/>
            <person name="Herman A."/>
            <person name="Mangelson H."/>
            <person name="Liachko I."/>
            <person name="Sullivan S."/>
            <person name="Sone E.D."/>
            <person name="Koren S."/>
            <person name="Silverstein K.A.T."/>
            <person name="Beckman K.B."/>
            <person name="Gohl D.M."/>
        </authorList>
    </citation>
    <scope>NUCLEOTIDE SEQUENCE</scope>
    <source>
        <strain evidence="1">Duluth1</strain>
        <tissue evidence="1">Whole animal</tissue>
    </source>
</reference>
<evidence type="ECO:0000313" key="1">
    <source>
        <dbReference type="EMBL" id="KAH3815170.1"/>
    </source>
</evidence>
<dbReference type="AlphaFoldDB" id="A0A9D4GDK7"/>
<proteinExistence type="predicted"/>
<reference evidence="1" key="2">
    <citation type="submission" date="2020-11" db="EMBL/GenBank/DDBJ databases">
        <authorList>
            <person name="McCartney M.A."/>
            <person name="Auch B."/>
            <person name="Kono T."/>
            <person name="Mallez S."/>
            <person name="Becker A."/>
            <person name="Gohl D.M."/>
            <person name="Silverstein K.A.T."/>
            <person name="Koren S."/>
            <person name="Bechman K.B."/>
            <person name="Herman A."/>
            <person name="Abrahante J.E."/>
            <person name="Garbe J."/>
        </authorList>
    </citation>
    <scope>NUCLEOTIDE SEQUENCE</scope>
    <source>
        <strain evidence="1">Duluth1</strain>
        <tissue evidence="1">Whole animal</tissue>
    </source>
</reference>
<name>A0A9D4GDK7_DREPO</name>
<gene>
    <name evidence="1" type="ORF">DPMN_143692</name>
</gene>
<comment type="caution">
    <text evidence="1">The sequence shown here is derived from an EMBL/GenBank/DDBJ whole genome shotgun (WGS) entry which is preliminary data.</text>
</comment>
<sequence length="68" mass="8223">MNSESQSGRRRTRTLCLQEDKNTKWSSRWDYILEPMLHTIIQWLRLNPLWIAQYTTLQIQMPRICDGT</sequence>
<protein>
    <submittedName>
        <fullName evidence="1">Uncharacterized protein</fullName>
    </submittedName>
</protein>